<reference evidence="1 2" key="1">
    <citation type="journal article" date="2015" name="Nature">
        <title>rRNA introns, odd ribosomes, and small enigmatic genomes across a large radiation of phyla.</title>
        <authorList>
            <person name="Brown C.T."/>
            <person name="Hug L.A."/>
            <person name="Thomas B.C."/>
            <person name="Sharon I."/>
            <person name="Castelle C.J."/>
            <person name="Singh A."/>
            <person name="Wilkins M.J."/>
            <person name="Williams K.H."/>
            <person name="Banfield J.F."/>
        </authorList>
    </citation>
    <scope>NUCLEOTIDE SEQUENCE [LARGE SCALE GENOMIC DNA]</scope>
</reference>
<dbReference type="AlphaFoldDB" id="A0A0G0QAQ3"/>
<proteinExistence type="predicted"/>
<accession>A0A0G0QAQ3</accession>
<name>A0A0G0QAQ3_9BACT</name>
<dbReference type="Proteomes" id="UP000034855">
    <property type="component" value="Unassembled WGS sequence"/>
</dbReference>
<dbReference type="EMBL" id="LBXR01000016">
    <property type="protein sequence ID" value="KKR34416.1"/>
    <property type="molecule type" value="Genomic_DNA"/>
</dbReference>
<evidence type="ECO:0000313" key="2">
    <source>
        <dbReference type="Proteomes" id="UP000034855"/>
    </source>
</evidence>
<comment type="caution">
    <text evidence="1">The sequence shown here is derived from an EMBL/GenBank/DDBJ whole genome shotgun (WGS) entry which is preliminary data.</text>
</comment>
<sequence>MSIVKRGKDQLIKFLLGKSAVPQGLVELFRYTKNYGPINFTYKNEGNLIIAISTNYRHGSIVTSGNNEKDLENNIKDAILTSFEIPSSYASEARIHKLGDAHLMSDYAPA</sequence>
<gene>
    <name evidence="1" type="ORF">UT67_C0016G0023</name>
</gene>
<protein>
    <submittedName>
        <fullName evidence="1">Uncharacterized protein</fullName>
    </submittedName>
</protein>
<organism evidence="1 2">
    <name type="scientific">Candidatus Magasanikbacteria bacterium GW2011_GWA2_40_10</name>
    <dbReference type="NCBI Taxonomy" id="1619037"/>
    <lineage>
        <taxon>Bacteria</taxon>
        <taxon>Candidatus Magasanikiibacteriota</taxon>
    </lineage>
</organism>
<evidence type="ECO:0000313" key="1">
    <source>
        <dbReference type="EMBL" id="KKR34416.1"/>
    </source>
</evidence>